<dbReference type="SUPFAM" id="SSF48726">
    <property type="entry name" value="Immunoglobulin"/>
    <property type="match status" value="1"/>
</dbReference>
<gene>
    <name evidence="2" type="ORF">Z043_124834</name>
</gene>
<dbReference type="GO" id="GO:0042110">
    <property type="term" value="P:T cell activation"/>
    <property type="evidence" value="ECO:0007669"/>
    <property type="project" value="TreeGrafter"/>
</dbReference>
<dbReference type="PROSITE" id="PS50835">
    <property type="entry name" value="IG_LIKE"/>
    <property type="match status" value="1"/>
</dbReference>
<dbReference type="InterPro" id="IPR036179">
    <property type="entry name" value="Ig-like_dom_sf"/>
</dbReference>
<dbReference type="SMART" id="SM00409">
    <property type="entry name" value="IG"/>
    <property type="match status" value="1"/>
</dbReference>
<dbReference type="InterPro" id="IPR003599">
    <property type="entry name" value="Ig_sub"/>
</dbReference>
<dbReference type="Gene3D" id="2.60.40.10">
    <property type="entry name" value="Immunoglobulins"/>
    <property type="match status" value="1"/>
</dbReference>
<feature type="domain" description="Ig-like" evidence="1">
    <location>
        <begin position="30"/>
        <end position="128"/>
    </location>
</feature>
<dbReference type="GO" id="GO:0045121">
    <property type="term" value="C:membrane raft"/>
    <property type="evidence" value="ECO:0007669"/>
    <property type="project" value="TreeGrafter"/>
</dbReference>
<proteinExistence type="predicted"/>
<dbReference type="AlphaFoldDB" id="A0A0P7TJ02"/>
<dbReference type="GO" id="GO:0009897">
    <property type="term" value="C:external side of plasma membrane"/>
    <property type="evidence" value="ECO:0007669"/>
    <property type="project" value="TreeGrafter"/>
</dbReference>
<dbReference type="EMBL" id="JARO02016428">
    <property type="protein sequence ID" value="KPP57444.1"/>
    <property type="molecule type" value="Genomic_DNA"/>
</dbReference>
<dbReference type="GO" id="GO:0035723">
    <property type="term" value="P:interleukin-15-mediated signaling pathway"/>
    <property type="evidence" value="ECO:0007669"/>
    <property type="project" value="TreeGrafter"/>
</dbReference>
<dbReference type="Proteomes" id="UP000034805">
    <property type="component" value="Unassembled WGS sequence"/>
</dbReference>
<name>A0A0P7TJ02_SCLFO</name>
<accession>A0A0P7TJ02</accession>
<protein>
    <recommendedName>
        <fullName evidence="1">Ig-like domain-containing protein</fullName>
    </recommendedName>
</protein>
<sequence>MEGDAAVNKTMATAEKTGFVLFLLLSTSMGNDTKEFAVQCSAGQTLTQPCKHTMSDCSMVTWIFNSPSTSVIELISHGKVKDTQGSGRLAVGPDCSLLINNLNTEDTGWYTCRLYHNSNKFTDISRVSLSVHKNSRTESISCVESPSNVTPA</sequence>
<dbReference type="GO" id="GO:0070374">
    <property type="term" value="P:positive regulation of ERK1 and ERK2 cascade"/>
    <property type="evidence" value="ECO:0007669"/>
    <property type="project" value="TreeGrafter"/>
</dbReference>
<feature type="non-terminal residue" evidence="2">
    <location>
        <position position="152"/>
    </location>
</feature>
<dbReference type="GO" id="GO:1990782">
    <property type="term" value="F:protein tyrosine kinase binding"/>
    <property type="evidence" value="ECO:0007669"/>
    <property type="project" value="TreeGrafter"/>
</dbReference>
<reference evidence="2 3" key="1">
    <citation type="submission" date="2015-08" db="EMBL/GenBank/DDBJ databases">
        <title>The genome of the Asian arowana (Scleropages formosus).</title>
        <authorList>
            <person name="Tan M.H."/>
            <person name="Gan H.M."/>
            <person name="Croft L.J."/>
            <person name="Austin C.M."/>
        </authorList>
    </citation>
    <scope>NUCLEOTIDE SEQUENCE [LARGE SCALE GENOMIC DNA]</scope>
    <source>
        <strain evidence="2">Aro1</strain>
    </source>
</reference>
<dbReference type="PANTHER" id="PTHR11422:SF5">
    <property type="entry name" value="DIVERSE IMMUNOGLOBULIN DOMAIN-CONTAINING PROTEIN 1.1 ISOFORM X1-RELATED"/>
    <property type="match status" value="1"/>
</dbReference>
<dbReference type="PANTHER" id="PTHR11422">
    <property type="entry name" value="T-CELL SURFACE GLYCOPROTEIN CD4"/>
    <property type="match status" value="1"/>
</dbReference>
<evidence type="ECO:0000313" key="2">
    <source>
        <dbReference type="EMBL" id="KPP57444.1"/>
    </source>
</evidence>
<evidence type="ECO:0000259" key="1">
    <source>
        <dbReference type="PROSITE" id="PS50835"/>
    </source>
</evidence>
<evidence type="ECO:0000313" key="3">
    <source>
        <dbReference type="Proteomes" id="UP000034805"/>
    </source>
</evidence>
<dbReference type="Pfam" id="PF07686">
    <property type="entry name" value="V-set"/>
    <property type="match status" value="1"/>
</dbReference>
<dbReference type="InterPro" id="IPR013106">
    <property type="entry name" value="Ig_V-set"/>
</dbReference>
<organism evidence="2 3">
    <name type="scientific">Scleropages formosus</name>
    <name type="common">Asian bonytongue</name>
    <name type="synonym">Osteoglossum formosum</name>
    <dbReference type="NCBI Taxonomy" id="113540"/>
    <lineage>
        <taxon>Eukaryota</taxon>
        <taxon>Metazoa</taxon>
        <taxon>Chordata</taxon>
        <taxon>Craniata</taxon>
        <taxon>Vertebrata</taxon>
        <taxon>Euteleostomi</taxon>
        <taxon>Actinopterygii</taxon>
        <taxon>Neopterygii</taxon>
        <taxon>Teleostei</taxon>
        <taxon>Osteoglossocephala</taxon>
        <taxon>Osteoglossomorpha</taxon>
        <taxon>Osteoglossiformes</taxon>
        <taxon>Osteoglossidae</taxon>
        <taxon>Scleropages</taxon>
    </lineage>
</organism>
<dbReference type="InterPro" id="IPR013783">
    <property type="entry name" value="Ig-like_fold"/>
</dbReference>
<dbReference type="InterPro" id="IPR007110">
    <property type="entry name" value="Ig-like_dom"/>
</dbReference>
<comment type="caution">
    <text evidence="2">The sequence shown here is derived from an EMBL/GenBank/DDBJ whole genome shotgun (WGS) entry which is preliminary data.</text>
</comment>
<dbReference type="GO" id="GO:0042289">
    <property type="term" value="F:MHC class II protein binding"/>
    <property type="evidence" value="ECO:0007669"/>
    <property type="project" value="TreeGrafter"/>
</dbReference>